<feature type="region of interest" description="Disordered" evidence="1">
    <location>
        <begin position="441"/>
        <end position="501"/>
    </location>
</feature>
<dbReference type="Pfam" id="PF00514">
    <property type="entry name" value="Arm"/>
    <property type="match status" value="1"/>
</dbReference>
<evidence type="ECO:0000259" key="2">
    <source>
        <dbReference type="Pfam" id="PF13676"/>
    </source>
</evidence>
<evidence type="ECO:0000256" key="1">
    <source>
        <dbReference type="SAM" id="MobiDB-lite"/>
    </source>
</evidence>
<organism evidence="3 4">
    <name type="scientific">Porites lobata</name>
    <dbReference type="NCBI Taxonomy" id="104759"/>
    <lineage>
        <taxon>Eukaryota</taxon>
        <taxon>Metazoa</taxon>
        <taxon>Cnidaria</taxon>
        <taxon>Anthozoa</taxon>
        <taxon>Hexacorallia</taxon>
        <taxon>Scleractinia</taxon>
        <taxon>Fungiina</taxon>
        <taxon>Poritidae</taxon>
        <taxon>Porites</taxon>
    </lineage>
</organism>
<dbReference type="Pfam" id="PF13676">
    <property type="entry name" value="TIR_2"/>
    <property type="match status" value="1"/>
</dbReference>
<feature type="compositionally biased region" description="Polar residues" evidence="1">
    <location>
        <begin position="469"/>
        <end position="489"/>
    </location>
</feature>
<accession>A0ABN8RD40</accession>
<gene>
    <name evidence="3" type="ORF">PLOB_00018448</name>
</gene>
<dbReference type="InterPro" id="IPR035897">
    <property type="entry name" value="Toll_tir_struct_dom_sf"/>
</dbReference>
<dbReference type="EMBL" id="CALNXK010000216">
    <property type="protein sequence ID" value="CAH3176728.1"/>
    <property type="molecule type" value="Genomic_DNA"/>
</dbReference>
<feature type="compositionally biased region" description="Acidic residues" evidence="1">
    <location>
        <begin position="492"/>
        <end position="501"/>
    </location>
</feature>
<dbReference type="PANTHER" id="PTHR46270:SF2">
    <property type="entry name" value="TIR DOMAIN-CONTAINING PROTEIN"/>
    <property type="match status" value="1"/>
</dbReference>
<comment type="caution">
    <text evidence="3">The sequence shown here is derived from an EMBL/GenBank/DDBJ whole genome shotgun (WGS) entry which is preliminary data.</text>
</comment>
<sequence>MSAGTPEAAQFTTLLDFIVDVGGVEELKRFVQYCFEEYYVLAGATETKSKKYRACCACLFDTLATIQNFADFHQGFCSACVNEGVISMCLENVKRIDAENLNWEEGDEDSEPVIIIDNCLGILYNISQRFKNRDLFANSLETLLCLAKKKVREIAAHSLLTLAYLVDENTNHLILAEETLLGFIITLLDEAWQSEERRSIGYSIKELAEGLSHLAINDTNKKILGQKAATRVLISVIKTSSEDAEKVSAIKALWMLAFDDNNKKAIRQEDGAVGLLRHLQHSKDSQVQRAAAGALWEVEGKTARNAERTESTGNHVMISYQWDSQEVLIEVKNRLQASGYRVWMDLEQMRGSTLEAMAKAVENSSVVLVCVSERYKESPNCRSEAEYAYQLRKDIIPLMMQRKYRGDGWLGMLVGTKLWFDFNSQQSIEPSVTKLIKELGGRGKDVDNTDEPSVTPVAPEAQSGDVDTAPSSPGDSIQSQMSVQDQRSSPEIENEETEEEVNVGNDTLEYMFKHPDQAEDLETMLIRLQALKNFVDKNLNDPDDYATVGKLTLEGLCKTSMLTATSAGTPEAKQFTILTEFIIDVGGAEKLKLFVQHCFKKHSYALTEETDDEEKPAVGYICHHCLLVALVIIQNFSDFHQGFCSACADAGVISMCFEIIKQIDDAHSNWEEEHEDSRQLAAAIIKSAIAILHFTATKKSRAVC</sequence>
<dbReference type="InterPro" id="IPR011989">
    <property type="entry name" value="ARM-like"/>
</dbReference>
<dbReference type="Gene3D" id="1.25.10.10">
    <property type="entry name" value="Leucine-rich Repeat Variant"/>
    <property type="match status" value="1"/>
</dbReference>
<feature type="domain" description="TIR" evidence="2">
    <location>
        <begin position="316"/>
        <end position="429"/>
    </location>
</feature>
<proteinExistence type="predicted"/>
<evidence type="ECO:0000313" key="4">
    <source>
        <dbReference type="Proteomes" id="UP001159405"/>
    </source>
</evidence>
<keyword evidence="4" id="KW-1185">Reference proteome</keyword>
<dbReference type="InterPro" id="IPR016024">
    <property type="entry name" value="ARM-type_fold"/>
</dbReference>
<dbReference type="SUPFAM" id="SSF48371">
    <property type="entry name" value="ARM repeat"/>
    <property type="match status" value="1"/>
</dbReference>
<reference evidence="3 4" key="1">
    <citation type="submission" date="2022-05" db="EMBL/GenBank/DDBJ databases">
        <authorList>
            <consortium name="Genoscope - CEA"/>
            <person name="William W."/>
        </authorList>
    </citation>
    <scope>NUCLEOTIDE SEQUENCE [LARGE SCALE GENOMIC DNA]</scope>
</reference>
<dbReference type="Proteomes" id="UP001159405">
    <property type="component" value="Unassembled WGS sequence"/>
</dbReference>
<dbReference type="Gene3D" id="3.40.50.10140">
    <property type="entry name" value="Toll/interleukin-1 receptor homology (TIR) domain"/>
    <property type="match status" value="1"/>
</dbReference>
<name>A0ABN8RD40_9CNID</name>
<dbReference type="PANTHER" id="PTHR46270">
    <property type="entry name" value="ARMADILLO-TYPE FOLD-RELATED"/>
    <property type="match status" value="1"/>
</dbReference>
<evidence type="ECO:0000313" key="3">
    <source>
        <dbReference type="EMBL" id="CAH3176728.1"/>
    </source>
</evidence>
<protein>
    <recommendedName>
        <fullName evidence="2">TIR domain-containing protein</fullName>
    </recommendedName>
</protein>
<dbReference type="InterPro" id="IPR000225">
    <property type="entry name" value="Armadillo"/>
</dbReference>
<dbReference type="SUPFAM" id="SSF52200">
    <property type="entry name" value="Toll/Interleukin receptor TIR domain"/>
    <property type="match status" value="1"/>
</dbReference>
<dbReference type="InterPro" id="IPR000157">
    <property type="entry name" value="TIR_dom"/>
</dbReference>